<reference evidence="1 2" key="1">
    <citation type="submission" date="2024-03" db="EMBL/GenBank/DDBJ databases">
        <title>Human intestinal bacterial collection.</title>
        <authorList>
            <person name="Pauvert C."/>
            <person name="Hitch T.C.A."/>
            <person name="Clavel T."/>
        </authorList>
    </citation>
    <scope>NUCLEOTIDE SEQUENCE [LARGE SCALE GENOMIC DNA]</scope>
    <source>
        <strain evidence="1 2">CLA-AA-H175</strain>
    </source>
</reference>
<organism evidence="1 2">
    <name type="scientific">Faecalibacterium tardum</name>
    <dbReference type="NCBI Taxonomy" id="3133156"/>
    <lineage>
        <taxon>Bacteria</taxon>
        <taxon>Bacillati</taxon>
        <taxon>Bacillota</taxon>
        <taxon>Clostridia</taxon>
        <taxon>Eubacteriales</taxon>
        <taxon>Oscillospiraceae</taxon>
        <taxon>Faecalibacterium</taxon>
    </lineage>
</organism>
<comment type="caution">
    <text evidence="1">The sequence shown here is derived from an EMBL/GenBank/DDBJ whole genome shotgun (WGS) entry which is preliminary data.</text>
</comment>
<dbReference type="RefSeq" id="WP_223388102.1">
    <property type="nucleotide sequence ID" value="NZ_JBBMEO010000022.1"/>
</dbReference>
<evidence type="ECO:0008006" key="3">
    <source>
        <dbReference type="Google" id="ProtNLM"/>
    </source>
</evidence>
<accession>A0ABV1AZQ2</accession>
<keyword evidence="2" id="KW-1185">Reference proteome</keyword>
<dbReference type="EMBL" id="JBBMEO010000022">
    <property type="protein sequence ID" value="MEQ2362727.1"/>
    <property type="molecule type" value="Genomic_DNA"/>
</dbReference>
<evidence type="ECO:0000313" key="2">
    <source>
        <dbReference type="Proteomes" id="UP001457197"/>
    </source>
</evidence>
<evidence type="ECO:0000313" key="1">
    <source>
        <dbReference type="EMBL" id="MEQ2362727.1"/>
    </source>
</evidence>
<dbReference type="Proteomes" id="UP001457197">
    <property type="component" value="Unassembled WGS sequence"/>
</dbReference>
<dbReference type="Gene3D" id="1.25.60.10">
    <property type="entry name" value="MgtE N-terminal domain-like"/>
    <property type="match status" value="1"/>
</dbReference>
<gene>
    <name evidence="1" type="ORF">WMO44_11340</name>
</gene>
<dbReference type="InterPro" id="IPR038076">
    <property type="entry name" value="MgtE_N_sf"/>
</dbReference>
<dbReference type="SUPFAM" id="SSF158791">
    <property type="entry name" value="MgtE N-terminal domain-like"/>
    <property type="match status" value="1"/>
</dbReference>
<proteinExistence type="predicted"/>
<protein>
    <recommendedName>
        <fullName evidence="3">Magnesium transporter</fullName>
    </recommendedName>
</protein>
<name>A0ABV1AZQ2_9FIRM</name>
<sequence length="67" mass="7613">MQKNYVQEILNIIHGNIPQAELAEKLSDYHEKDLADALEALMPAERKSLYPILGVDEVAEIFAYPNQ</sequence>